<evidence type="ECO:0000313" key="3">
    <source>
        <dbReference type="Proteomes" id="UP000032287"/>
    </source>
</evidence>
<organism evidence="2 3">
    <name type="scientific">Weissella cibaria</name>
    <dbReference type="NCBI Taxonomy" id="137591"/>
    <lineage>
        <taxon>Bacteria</taxon>
        <taxon>Bacillati</taxon>
        <taxon>Bacillota</taxon>
        <taxon>Bacilli</taxon>
        <taxon>Lactobacillales</taxon>
        <taxon>Lactobacillaceae</taxon>
        <taxon>Weissella</taxon>
    </lineage>
</organism>
<feature type="transmembrane region" description="Helical" evidence="1">
    <location>
        <begin position="56"/>
        <end position="74"/>
    </location>
</feature>
<name>A0A0D1LM57_9LACO</name>
<evidence type="ECO:0000256" key="1">
    <source>
        <dbReference type="SAM" id="Phobius"/>
    </source>
</evidence>
<dbReference type="EMBL" id="JWHU01000034">
    <property type="protein sequence ID" value="KIU19782.1"/>
    <property type="molecule type" value="Genomic_DNA"/>
</dbReference>
<evidence type="ECO:0000313" key="2">
    <source>
        <dbReference type="EMBL" id="KIU19782.1"/>
    </source>
</evidence>
<keyword evidence="1" id="KW-0472">Membrane</keyword>
<proteinExistence type="predicted"/>
<dbReference type="Proteomes" id="UP000032287">
    <property type="component" value="Unassembled WGS sequence"/>
</dbReference>
<dbReference type="AlphaFoldDB" id="A0A0D1LM57"/>
<keyword evidence="1" id="KW-1133">Transmembrane helix</keyword>
<keyword evidence="1" id="KW-0812">Transmembrane</keyword>
<protein>
    <submittedName>
        <fullName evidence="2">Uncharacterized protein</fullName>
    </submittedName>
</protein>
<keyword evidence="3" id="KW-1185">Reference proteome</keyword>
<dbReference type="PATRIC" id="fig|137591.25.peg.1774"/>
<sequence length="112" mass="12611">MKGYNYLEFPPGTNIWKKSARLLALSFERLGVLGGYFLVTYIALSKAFSYQFTVSKALFIVIMIVAAIYSILPAPSNPNSMVFMEVFFRGPKVVMSQSLRSTLRADPIEEED</sequence>
<accession>A0A0D1LM57</accession>
<dbReference type="RefSeq" id="WP_043711969.1">
    <property type="nucleotide sequence ID" value="NZ_JALOCT010000001.1"/>
</dbReference>
<gene>
    <name evidence="2" type="ORF">QX99_01803</name>
</gene>
<reference evidence="2" key="1">
    <citation type="journal article" date="2015" name="Microbiology (Mosc.)">
        <title>Genomics of the Weissella cibaria species with an examination of its metabolic traits.</title>
        <authorList>
            <person name="Lynch K.M."/>
            <person name="Lucid A."/>
            <person name="Arendt E.K."/>
            <person name="Sleator R.D."/>
            <person name="Lucey B."/>
            <person name="Coffey A."/>
        </authorList>
    </citation>
    <scope>NUCLEOTIDE SEQUENCE [LARGE SCALE GENOMIC DNA]</scope>
    <source>
        <strain evidence="2">MG1</strain>
    </source>
</reference>
<feature type="transmembrane region" description="Helical" evidence="1">
    <location>
        <begin position="20"/>
        <end position="44"/>
    </location>
</feature>
<comment type="caution">
    <text evidence="2">The sequence shown here is derived from an EMBL/GenBank/DDBJ whole genome shotgun (WGS) entry which is preliminary data.</text>
</comment>